<sequence>MIRSMKFLVWVTGVIAYGTPKTLKYVGNCIITSAFKRLEEDSLKRQIFPSVRFGLWQSVPLRKAVLNASQKSQASVEALGLNKSESIP</sequence>
<keyword evidence="2" id="KW-1185">Reference proteome</keyword>
<protein>
    <submittedName>
        <fullName evidence="1">Uncharacterized protein</fullName>
    </submittedName>
</protein>
<name>A0A8J6XGL0_9CYAN</name>
<gene>
    <name evidence="1" type="ORF">ICL16_17785</name>
</gene>
<evidence type="ECO:0000313" key="2">
    <source>
        <dbReference type="Proteomes" id="UP000629098"/>
    </source>
</evidence>
<dbReference type="Proteomes" id="UP000629098">
    <property type="component" value="Unassembled WGS sequence"/>
</dbReference>
<reference evidence="1" key="1">
    <citation type="submission" date="2020-09" db="EMBL/GenBank/DDBJ databases">
        <title>Iningainema tapete sp. nov. (Scytonemataceae, Cyanobacteria) from greenhouses in central Florida (USA) produces two types of nodularin with biosynthetic potential for microcystin-LR and anabaenopeptins.</title>
        <authorList>
            <person name="Berthold D.E."/>
            <person name="Lefler F.W."/>
            <person name="Huang I.-S."/>
            <person name="Abdulla H."/>
            <person name="Zimba P.V."/>
            <person name="Laughinghouse H.D. IV."/>
        </authorList>
    </citation>
    <scope>NUCLEOTIDE SEQUENCE</scope>
    <source>
        <strain evidence="1">BLCCT55</strain>
    </source>
</reference>
<evidence type="ECO:0000313" key="1">
    <source>
        <dbReference type="EMBL" id="MBD2773873.1"/>
    </source>
</evidence>
<proteinExistence type="predicted"/>
<comment type="caution">
    <text evidence="1">The sequence shown here is derived from an EMBL/GenBank/DDBJ whole genome shotgun (WGS) entry which is preliminary data.</text>
</comment>
<organism evidence="1 2">
    <name type="scientific">Iningainema tapete BLCC-T55</name>
    <dbReference type="NCBI Taxonomy" id="2748662"/>
    <lineage>
        <taxon>Bacteria</taxon>
        <taxon>Bacillati</taxon>
        <taxon>Cyanobacteriota</taxon>
        <taxon>Cyanophyceae</taxon>
        <taxon>Nostocales</taxon>
        <taxon>Scytonemataceae</taxon>
        <taxon>Iningainema tapete</taxon>
    </lineage>
</organism>
<dbReference type="EMBL" id="JACXAE010000061">
    <property type="protein sequence ID" value="MBD2773873.1"/>
    <property type="molecule type" value="Genomic_DNA"/>
</dbReference>
<accession>A0A8J6XGL0</accession>
<dbReference type="AlphaFoldDB" id="A0A8J6XGL0"/>